<dbReference type="SUPFAM" id="SSF51338">
    <property type="entry name" value="Composite domain of metallo-dependent hydrolases"/>
    <property type="match status" value="1"/>
</dbReference>
<dbReference type="InterPro" id="IPR051781">
    <property type="entry name" value="Metallo-dep_Hydrolase"/>
</dbReference>
<dbReference type="InterPro" id="IPR032466">
    <property type="entry name" value="Metal_Hydrolase"/>
</dbReference>
<dbReference type="GO" id="GO:0016810">
    <property type="term" value="F:hydrolase activity, acting on carbon-nitrogen (but not peptide) bonds"/>
    <property type="evidence" value="ECO:0007669"/>
    <property type="project" value="InterPro"/>
</dbReference>
<accession>A0AAE3EAS3</accession>
<keyword evidence="3" id="KW-1185">Reference proteome</keyword>
<comment type="caution">
    <text evidence="2">The sequence shown here is derived from an EMBL/GenBank/DDBJ whole genome shotgun (WGS) entry which is preliminary data.</text>
</comment>
<evidence type="ECO:0000313" key="3">
    <source>
        <dbReference type="Proteomes" id="UP001198182"/>
    </source>
</evidence>
<name>A0AAE3EAS3_9FIRM</name>
<sequence length="396" mass="43443">MGSVLFKKINVVDVRQQRILPSMDVLVEGKKIAVIAEHIAETADRVIDGEGLYLTPGIIDLHVHSTWDGSAISEDLDEMYGPYQAFLRSVQNVEESLKKGVTTIREVGSPKDLSVETAWAVERGYIKGSRVIPCGSAIQSVYGHVPSIGTIANTKDELLVAIREKKALFVKKGIRCQWIKIMDTGGAAGLEDIGPSMYDQDQLQFIVHEAHRLHMKIAVHAVSRDGIIECIKAGIDTIEHGPDIPDEYLDVMKEKGLTLVPTLAIYKILSEGVGVLSDFMVERSLKVTNQQRDTFGRARAKGVRIALGTDAGSPLFGPHPVVFKEMHMMNLYGMSKEEVVTSATLTAAEVLGMEHEIGSVEPGKLADLLVLETNPYEDLDAFTKHLVSVYKEGKLV</sequence>
<dbReference type="Proteomes" id="UP001198182">
    <property type="component" value="Unassembled WGS sequence"/>
</dbReference>
<dbReference type="Pfam" id="PF01979">
    <property type="entry name" value="Amidohydro_1"/>
    <property type="match status" value="1"/>
</dbReference>
<protein>
    <submittedName>
        <fullName evidence="2">Amidohydrolase family protein</fullName>
    </submittedName>
</protein>
<dbReference type="InterPro" id="IPR057744">
    <property type="entry name" value="OTAase-like"/>
</dbReference>
<proteinExistence type="predicted"/>
<dbReference type="InterPro" id="IPR006680">
    <property type="entry name" value="Amidohydro-rel"/>
</dbReference>
<dbReference type="Gene3D" id="3.20.20.140">
    <property type="entry name" value="Metal-dependent hydrolases"/>
    <property type="match status" value="1"/>
</dbReference>
<gene>
    <name evidence="2" type="ORF">LKD81_09335</name>
</gene>
<dbReference type="AlphaFoldDB" id="A0AAE3EAS3"/>
<feature type="domain" description="Amidohydrolase-related" evidence="1">
    <location>
        <begin position="53"/>
        <end position="396"/>
    </location>
</feature>
<dbReference type="CDD" id="cd01299">
    <property type="entry name" value="Met_dep_hydrolase_A"/>
    <property type="match status" value="1"/>
</dbReference>
<dbReference type="EMBL" id="JAJEQR010000024">
    <property type="protein sequence ID" value="MCC2231192.1"/>
    <property type="molecule type" value="Genomic_DNA"/>
</dbReference>
<dbReference type="RefSeq" id="WP_308453716.1">
    <property type="nucleotide sequence ID" value="NZ_JAJEQR010000024.1"/>
</dbReference>
<dbReference type="SUPFAM" id="SSF51556">
    <property type="entry name" value="Metallo-dependent hydrolases"/>
    <property type="match status" value="1"/>
</dbReference>
<reference evidence="2" key="1">
    <citation type="submission" date="2021-10" db="EMBL/GenBank/DDBJ databases">
        <title>Anaerobic single-cell dispensing facilitates the cultivation of human gut bacteria.</title>
        <authorList>
            <person name="Afrizal A."/>
        </authorList>
    </citation>
    <scope>NUCLEOTIDE SEQUENCE</scope>
    <source>
        <strain evidence="2">CLA-AA-H215</strain>
    </source>
</reference>
<dbReference type="InterPro" id="IPR011059">
    <property type="entry name" value="Metal-dep_hydrolase_composite"/>
</dbReference>
<dbReference type="Gene3D" id="2.30.40.10">
    <property type="entry name" value="Urease, subunit C, domain 1"/>
    <property type="match status" value="1"/>
</dbReference>
<dbReference type="PANTHER" id="PTHR43135:SF3">
    <property type="entry name" value="ALPHA-D-RIBOSE 1-METHYLPHOSPHONATE 5-TRIPHOSPHATE DIPHOSPHATASE"/>
    <property type="match status" value="1"/>
</dbReference>
<evidence type="ECO:0000259" key="1">
    <source>
        <dbReference type="Pfam" id="PF01979"/>
    </source>
</evidence>
<dbReference type="PANTHER" id="PTHR43135">
    <property type="entry name" value="ALPHA-D-RIBOSE 1-METHYLPHOSPHONATE 5-TRIPHOSPHATE DIPHOSPHATASE"/>
    <property type="match status" value="1"/>
</dbReference>
<evidence type="ECO:0000313" key="2">
    <source>
        <dbReference type="EMBL" id="MCC2231192.1"/>
    </source>
</evidence>
<organism evidence="2 3">
    <name type="scientific">Hominifimenecus microfluidus</name>
    <dbReference type="NCBI Taxonomy" id="2885348"/>
    <lineage>
        <taxon>Bacteria</taxon>
        <taxon>Bacillati</taxon>
        <taxon>Bacillota</taxon>
        <taxon>Clostridia</taxon>
        <taxon>Lachnospirales</taxon>
        <taxon>Lachnospiraceae</taxon>
        <taxon>Hominifimenecus</taxon>
    </lineage>
</organism>